<gene>
    <name evidence="1" type="ORF">Vadar_020600</name>
</gene>
<reference evidence="1 2" key="1">
    <citation type="journal article" date="2021" name="Hortic Res">
        <title>High-quality reference genome and annotation aids understanding of berry development for evergreen blueberry (Vaccinium darrowii).</title>
        <authorList>
            <person name="Yu J."/>
            <person name="Hulse-Kemp A.M."/>
            <person name="Babiker E."/>
            <person name="Staton M."/>
        </authorList>
    </citation>
    <scope>NUCLEOTIDE SEQUENCE [LARGE SCALE GENOMIC DNA]</scope>
    <source>
        <strain evidence="2">cv. NJ 8807/NJ 8810</strain>
        <tissue evidence="1">Young leaf</tissue>
    </source>
</reference>
<name>A0ACB7YZ63_9ERIC</name>
<sequence>MADLVTTARLYYDKSSWEVKKSAHDFFNSLDGDNDGKVSLHEFLGCMRELGHVKMGSSHFFNELDKDMNGTLEFMEVMALYYIIKSGRPFCSGCDEFIPGMYFSCSPNSSVTIAELEELPTSPSNAVVLYNQKPPPRHWKHAWKALEMALNAAFSAAAGAAATVATQAGFCTIM</sequence>
<protein>
    <submittedName>
        <fullName evidence="1">Uncharacterized protein</fullName>
    </submittedName>
</protein>
<organism evidence="1 2">
    <name type="scientific">Vaccinium darrowii</name>
    <dbReference type="NCBI Taxonomy" id="229202"/>
    <lineage>
        <taxon>Eukaryota</taxon>
        <taxon>Viridiplantae</taxon>
        <taxon>Streptophyta</taxon>
        <taxon>Embryophyta</taxon>
        <taxon>Tracheophyta</taxon>
        <taxon>Spermatophyta</taxon>
        <taxon>Magnoliopsida</taxon>
        <taxon>eudicotyledons</taxon>
        <taxon>Gunneridae</taxon>
        <taxon>Pentapetalae</taxon>
        <taxon>asterids</taxon>
        <taxon>Ericales</taxon>
        <taxon>Ericaceae</taxon>
        <taxon>Vaccinioideae</taxon>
        <taxon>Vaccinieae</taxon>
        <taxon>Vaccinium</taxon>
    </lineage>
</organism>
<proteinExistence type="predicted"/>
<evidence type="ECO:0000313" key="2">
    <source>
        <dbReference type="Proteomes" id="UP000828048"/>
    </source>
</evidence>
<accession>A0ACB7YZ63</accession>
<evidence type="ECO:0000313" key="1">
    <source>
        <dbReference type="EMBL" id="KAH7858154.1"/>
    </source>
</evidence>
<dbReference type="Proteomes" id="UP000828048">
    <property type="component" value="Chromosome 3"/>
</dbReference>
<comment type="caution">
    <text evidence="1">The sequence shown here is derived from an EMBL/GenBank/DDBJ whole genome shotgun (WGS) entry which is preliminary data.</text>
</comment>
<dbReference type="EMBL" id="CM037153">
    <property type="protein sequence ID" value="KAH7858154.1"/>
    <property type="molecule type" value="Genomic_DNA"/>
</dbReference>
<keyword evidence="2" id="KW-1185">Reference proteome</keyword>